<feature type="compositionally biased region" description="Gly residues" evidence="1">
    <location>
        <begin position="81"/>
        <end position="91"/>
    </location>
</feature>
<gene>
    <name evidence="2" type="ORF">J2Z21_002691</name>
</gene>
<proteinExistence type="predicted"/>
<organism evidence="2 3">
    <name type="scientific">Streptomyces griseochromogenes</name>
    <dbReference type="NCBI Taxonomy" id="68214"/>
    <lineage>
        <taxon>Bacteria</taxon>
        <taxon>Bacillati</taxon>
        <taxon>Actinomycetota</taxon>
        <taxon>Actinomycetes</taxon>
        <taxon>Kitasatosporales</taxon>
        <taxon>Streptomycetaceae</taxon>
        <taxon>Streptomyces</taxon>
    </lineage>
</organism>
<accession>A0ABS4LQS2</accession>
<evidence type="ECO:0000313" key="2">
    <source>
        <dbReference type="EMBL" id="MBP2049755.1"/>
    </source>
</evidence>
<evidence type="ECO:0000313" key="3">
    <source>
        <dbReference type="Proteomes" id="UP001519309"/>
    </source>
</evidence>
<feature type="region of interest" description="Disordered" evidence="1">
    <location>
        <begin position="41"/>
        <end position="91"/>
    </location>
</feature>
<comment type="caution">
    <text evidence="2">The sequence shown here is derived from an EMBL/GenBank/DDBJ whole genome shotgun (WGS) entry which is preliminary data.</text>
</comment>
<dbReference type="EMBL" id="JAGGLP010000005">
    <property type="protein sequence ID" value="MBP2049755.1"/>
    <property type="molecule type" value="Genomic_DNA"/>
</dbReference>
<sequence>MSVPSAGYGRARRPFEVARHAFQDVYGGVVFLRRDAGGDRLPEGGDAFGDGPQTGMAVGGEGEKPWGRPRRPAVVEDGEDGGGQGCGIGVGAQGRVDLGVDDCGRGAYGR</sequence>
<protein>
    <submittedName>
        <fullName evidence="2">Uncharacterized protein</fullName>
    </submittedName>
</protein>
<dbReference type="Proteomes" id="UP001519309">
    <property type="component" value="Unassembled WGS sequence"/>
</dbReference>
<keyword evidence="3" id="KW-1185">Reference proteome</keyword>
<name>A0ABS4LQS2_9ACTN</name>
<evidence type="ECO:0000256" key="1">
    <source>
        <dbReference type="SAM" id="MobiDB-lite"/>
    </source>
</evidence>
<reference evidence="2 3" key="1">
    <citation type="submission" date="2021-03" db="EMBL/GenBank/DDBJ databases">
        <title>Genomic Encyclopedia of Type Strains, Phase IV (KMG-IV): sequencing the most valuable type-strain genomes for metagenomic binning, comparative biology and taxonomic classification.</title>
        <authorList>
            <person name="Goeker M."/>
        </authorList>
    </citation>
    <scope>NUCLEOTIDE SEQUENCE [LARGE SCALE GENOMIC DNA]</scope>
    <source>
        <strain evidence="2 3">DSM 40499</strain>
    </source>
</reference>